<feature type="signal peptide" evidence="1">
    <location>
        <begin position="1"/>
        <end position="17"/>
    </location>
</feature>
<reference evidence="2 3" key="1">
    <citation type="journal article" date="2024" name="Commun. Biol.">
        <title>Comparative genomic analysis of thermophilic fungi reveals convergent evolutionary adaptations and gene losses.</title>
        <authorList>
            <person name="Steindorff A.S."/>
            <person name="Aguilar-Pontes M.V."/>
            <person name="Robinson A.J."/>
            <person name="Andreopoulos B."/>
            <person name="LaButti K."/>
            <person name="Kuo A."/>
            <person name="Mondo S."/>
            <person name="Riley R."/>
            <person name="Otillar R."/>
            <person name="Haridas S."/>
            <person name="Lipzen A."/>
            <person name="Grimwood J."/>
            <person name="Schmutz J."/>
            <person name="Clum A."/>
            <person name="Reid I.D."/>
            <person name="Moisan M.C."/>
            <person name="Butler G."/>
            <person name="Nguyen T.T.M."/>
            <person name="Dewar K."/>
            <person name="Conant G."/>
            <person name="Drula E."/>
            <person name="Henrissat B."/>
            <person name="Hansel C."/>
            <person name="Singer S."/>
            <person name="Hutchinson M.I."/>
            <person name="de Vries R.P."/>
            <person name="Natvig D.O."/>
            <person name="Powell A.J."/>
            <person name="Tsang A."/>
            <person name="Grigoriev I.V."/>
        </authorList>
    </citation>
    <scope>NUCLEOTIDE SEQUENCE [LARGE SCALE GENOMIC DNA]</scope>
    <source>
        <strain evidence="2 3">ATCC 24622</strain>
    </source>
</reference>
<comment type="caution">
    <text evidence="2">The sequence shown here is derived from an EMBL/GenBank/DDBJ whole genome shotgun (WGS) entry which is preliminary data.</text>
</comment>
<evidence type="ECO:0000256" key="1">
    <source>
        <dbReference type="SAM" id="SignalP"/>
    </source>
</evidence>
<accession>A0ABR3X1T9</accession>
<evidence type="ECO:0000313" key="3">
    <source>
        <dbReference type="Proteomes" id="UP001586593"/>
    </source>
</evidence>
<keyword evidence="3" id="KW-1185">Reference proteome</keyword>
<sequence>MILVSAILPCIGVQVWSGTEPRAMLLVMSTRPPRTSRDTNLTATQLTPGSWYGAWHLSHKTTTTAVVLLRYAFSTLPATLLALFRFYELGRR</sequence>
<dbReference type="Proteomes" id="UP001586593">
    <property type="component" value="Unassembled WGS sequence"/>
</dbReference>
<proteinExistence type="predicted"/>
<name>A0ABR3X1T9_9PEZI</name>
<feature type="chain" id="PRO_5046695871" description="Secreted protein" evidence="1">
    <location>
        <begin position="18"/>
        <end position="92"/>
    </location>
</feature>
<organism evidence="2 3">
    <name type="scientific">Phialemonium thermophilum</name>
    <dbReference type="NCBI Taxonomy" id="223376"/>
    <lineage>
        <taxon>Eukaryota</taxon>
        <taxon>Fungi</taxon>
        <taxon>Dikarya</taxon>
        <taxon>Ascomycota</taxon>
        <taxon>Pezizomycotina</taxon>
        <taxon>Sordariomycetes</taxon>
        <taxon>Sordariomycetidae</taxon>
        <taxon>Cephalothecales</taxon>
        <taxon>Cephalothecaceae</taxon>
        <taxon>Phialemonium</taxon>
    </lineage>
</organism>
<protein>
    <recommendedName>
        <fullName evidence="4">Secreted protein</fullName>
    </recommendedName>
</protein>
<gene>
    <name evidence="2" type="ORF">VTK73DRAFT_2917</name>
</gene>
<evidence type="ECO:0000313" key="2">
    <source>
        <dbReference type="EMBL" id="KAL1869843.1"/>
    </source>
</evidence>
<evidence type="ECO:0008006" key="4">
    <source>
        <dbReference type="Google" id="ProtNLM"/>
    </source>
</evidence>
<dbReference type="EMBL" id="JAZHXJ010000187">
    <property type="protein sequence ID" value="KAL1869843.1"/>
    <property type="molecule type" value="Genomic_DNA"/>
</dbReference>
<keyword evidence="1" id="KW-0732">Signal</keyword>